<dbReference type="InterPro" id="IPR055357">
    <property type="entry name" value="LRR_At1g61320_AtMIF1"/>
</dbReference>
<dbReference type="Pfam" id="PF23622">
    <property type="entry name" value="LRR_At1g61320_AtMIF1"/>
    <property type="match status" value="1"/>
</dbReference>
<feature type="domain" description="At1g61320/AtMIF1 LRR" evidence="2">
    <location>
        <begin position="81"/>
        <end position="204"/>
    </location>
</feature>
<proteinExistence type="predicted"/>
<keyword evidence="1" id="KW-0175">Coiled coil</keyword>
<feature type="domain" description="F-box/LRR-repeat protein 15/At3g58940/PEG3-like LRR" evidence="3">
    <location>
        <begin position="243"/>
        <end position="316"/>
    </location>
</feature>
<organism evidence="4 5">
    <name type="scientific">Tanacetum coccineum</name>
    <dbReference type="NCBI Taxonomy" id="301880"/>
    <lineage>
        <taxon>Eukaryota</taxon>
        <taxon>Viridiplantae</taxon>
        <taxon>Streptophyta</taxon>
        <taxon>Embryophyta</taxon>
        <taxon>Tracheophyta</taxon>
        <taxon>Spermatophyta</taxon>
        <taxon>Magnoliopsida</taxon>
        <taxon>eudicotyledons</taxon>
        <taxon>Gunneridae</taxon>
        <taxon>Pentapetalae</taxon>
        <taxon>asterids</taxon>
        <taxon>campanulids</taxon>
        <taxon>Asterales</taxon>
        <taxon>Asteraceae</taxon>
        <taxon>Asteroideae</taxon>
        <taxon>Anthemideae</taxon>
        <taxon>Anthemidinae</taxon>
        <taxon>Tanacetum</taxon>
    </lineage>
</organism>
<dbReference type="CDD" id="cd22160">
    <property type="entry name" value="F-box_AtFBL13-like"/>
    <property type="match status" value="1"/>
</dbReference>
<dbReference type="SUPFAM" id="SSF52047">
    <property type="entry name" value="RNI-like"/>
    <property type="match status" value="1"/>
</dbReference>
<evidence type="ECO:0000313" key="4">
    <source>
        <dbReference type="EMBL" id="GJT74444.1"/>
    </source>
</evidence>
<dbReference type="PANTHER" id="PTHR32212">
    <property type="entry name" value="CYCLIN-LIKE F-BOX"/>
    <property type="match status" value="1"/>
</dbReference>
<dbReference type="PANTHER" id="PTHR32212:SF454">
    <property type="entry name" value="F-BOX DOMAIN, LEUCINE-RICH REPEAT DOMAIN, L DOMAIN-CONTAINING PROTEIN"/>
    <property type="match status" value="1"/>
</dbReference>
<reference evidence="4" key="1">
    <citation type="journal article" date="2022" name="Int. J. Mol. Sci.">
        <title>Draft Genome of Tanacetum Coccineum: Genomic Comparison of Closely Related Tanacetum-Family Plants.</title>
        <authorList>
            <person name="Yamashiro T."/>
            <person name="Shiraishi A."/>
            <person name="Nakayama K."/>
            <person name="Satake H."/>
        </authorList>
    </citation>
    <scope>NUCLEOTIDE SEQUENCE</scope>
</reference>
<name>A0ABQ5GGE9_9ASTR</name>
<dbReference type="InterPro" id="IPR055411">
    <property type="entry name" value="LRR_FXL15/At3g58940/PEG3-like"/>
</dbReference>
<comment type="caution">
    <text evidence="4">The sequence shown here is derived from an EMBL/GenBank/DDBJ whole genome shotgun (WGS) entry which is preliminary data.</text>
</comment>
<feature type="coiled-coil region" evidence="1">
    <location>
        <begin position="453"/>
        <end position="480"/>
    </location>
</feature>
<dbReference type="Pfam" id="PF24758">
    <property type="entry name" value="LRR_At5g56370"/>
    <property type="match status" value="1"/>
</dbReference>
<sequence length="504" mass="58861">MAEEEDRISLLPDCLLLEIISRLELPTKQVIKTTTTISKRWQHLWTRLPTLVFIDQDRIHDSTNCYSFIDKTLTQCPTDVSLRKFKFQIMDYSFPANTARHASQVNNWIHYAITHNVQEVEIRMWERYSDDEFSYDDELFFNNSCIMSMKLSHPLSHCVFNPPNGTVSWDKLKCLCIEYGTLDEHSIGISTSPCLETLELNDCYLDRRFLKSFFGNFGVERLSCKLETYERFSYDLFDDDEFMSIKFSRCEFNPPNGAIRWDKLTFLCIDTGKLVEDSIGQILSRSPCLETLELKRCCGFRRIDVTSKSVKNLVLDGYGDRVPGESYIDTLVINAPYILSLKIRGKMYLEQFLLENVSSLVKADLSYFGSRHFAEYLGRNRDDIEKELLRGLLSSLGHVNEIVLAEIYALGECTCLIEALSRLEATGFQFRKGSDLRGSYPYCYRVFSLIDVAAAAENQRQRKKLKRRENQRQRKKLKRRENLMMTWEVGWINYIWRSRINKAS</sequence>
<evidence type="ECO:0000313" key="5">
    <source>
        <dbReference type="Proteomes" id="UP001151760"/>
    </source>
</evidence>
<evidence type="ECO:0000259" key="2">
    <source>
        <dbReference type="Pfam" id="PF23622"/>
    </source>
</evidence>
<dbReference type="SUPFAM" id="SSF81383">
    <property type="entry name" value="F-box domain"/>
    <property type="match status" value="1"/>
</dbReference>
<dbReference type="Proteomes" id="UP001151760">
    <property type="component" value="Unassembled WGS sequence"/>
</dbReference>
<evidence type="ECO:0000259" key="3">
    <source>
        <dbReference type="Pfam" id="PF24758"/>
    </source>
</evidence>
<evidence type="ECO:0000256" key="1">
    <source>
        <dbReference type="SAM" id="Coils"/>
    </source>
</evidence>
<protein>
    <submittedName>
        <fullName evidence="4">Ribonuclease H-like domain-containing protein</fullName>
    </submittedName>
</protein>
<accession>A0ABQ5GGE9</accession>
<dbReference type="EMBL" id="BQNB010018441">
    <property type="protein sequence ID" value="GJT74444.1"/>
    <property type="molecule type" value="Genomic_DNA"/>
</dbReference>
<gene>
    <name evidence="4" type="ORF">Tco_1041169</name>
</gene>
<dbReference type="InterPro" id="IPR036047">
    <property type="entry name" value="F-box-like_dom_sf"/>
</dbReference>
<reference evidence="4" key="2">
    <citation type="submission" date="2022-01" db="EMBL/GenBank/DDBJ databases">
        <authorList>
            <person name="Yamashiro T."/>
            <person name="Shiraishi A."/>
            <person name="Satake H."/>
            <person name="Nakayama K."/>
        </authorList>
    </citation>
    <scope>NUCLEOTIDE SEQUENCE</scope>
</reference>
<dbReference type="InterPro" id="IPR053781">
    <property type="entry name" value="F-box_AtFBL13-like"/>
</dbReference>
<keyword evidence="5" id="KW-1185">Reference proteome</keyword>